<proteinExistence type="predicted"/>
<sequence length="274" mass="31763">MRFTYKQFNSICKKAVELKKTITANQILTHNTKDDNWIVFKHDVETNVERALKMAKIEAKHGIKATYYVQGYLLENNVKLLKDISDLGHEVTYHYDVLDANNGDFEKAKTEFIQYVTAFEKYGFKIETLCPHGNPLMIRNGWNSNKDFFRKESIASEFSNMLDIVVQLPATLASDYIYISDAGFQFKIIVNVEDNDINNGGDINIHTLKEFENICTENKKIIFSTHPHRWKTYTLSAIANKSKFKFIRGLALLVSKNKTIKKFLSKFYFLAKKI</sequence>
<dbReference type="EMBL" id="QLLO01000001">
    <property type="protein sequence ID" value="RAJ17905.1"/>
    <property type="molecule type" value="Genomic_DNA"/>
</dbReference>
<evidence type="ECO:0008006" key="3">
    <source>
        <dbReference type="Google" id="ProtNLM"/>
    </source>
</evidence>
<dbReference type="OrthoDB" id="1016932at2"/>
<dbReference type="InterPro" id="IPR011330">
    <property type="entry name" value="Glyco_hydro/deAcase_b/a-brl"/>
</dbReference>
<dbReference type="RefSeq" id="WP_111658544.1">
    <property type="nucleotide sequence ID" value="NZ_QLLO01000001.1"/>
</dbReference>
<gene>
    <name evidence="1" type="ORF">LY08_00175</name>
</gene>
<accession>A0A327RNM4</accession>
<keyword evidence="2" id="KW-1185">Reference proteome</keyword>
<name>A0A327RNM4_9FLAO</name>
<comment type="caution">
    <text evidence="1">The sequence shown here is derived from an EMBL/GenBank/DDBJ whole genome shotgun (WGS) entry which is preliminary data.</text>
</comment>
<dbReference type="AlphaFoldDB" id="A0A327RNM4"/>
<evidence type="ECO:0000313" key="1">
    <source>
        <dbReference type="EMBL" id="RAJ17905.1"/>
    </source>
</evidence>
<dbReference type="Proteomes" id="UP000248703">
    <property type="component" value="Unassembled WGS sequence"/>
</dbReference>
<dbReference type="SUPFAM" id="SSF88713">
    <property type="entry name" value="Glycoside hydrolase/deacetylase"/>
    <property type="match status" value="1"/>
</dbReference>
<dbReference type="Gene3D" id="3.20.20.370">
    <property type="entry name" value="Glycoside hydrolase/deacetylase"/>
    <property type="match status" value="1"/>
</dbReference>
<protein>
    <recommendedName>
        <fullName evidence="3">Polysaccharide deacetylase</fullName>
    </recommendedName>
</protein>
<reference evidence="1 2" key="1">
    <citation type="submission" date="2018-06" db="EMBL/GenBank/DDBJ databases">
        <title>Genomic Encyclopedia of Archaeal and Bacterial Type Strains, Phase II (KMG-II): from individual species to whole genera.</title>
        <authorList>
            <person name="Goeker M."/>
        </authorList>
    </citation>
    <scope>NUCLEOTIDE SEQUENCE [LARGE SCALE GENOMIC DNA]</scope>
    <source>
        <strain evidence="1 2">DSM 24464</strain>
    </source>
</reference>
<evidence type="ECO:0000313" key="2">
    <source>
        <dbReference type="Proteomes" id="UP000248703"/>
    </source>
</evidence>
<dbReference type="GO" id="GO:0005975">
    <property type="term" value="P:carbohydrate metabolic process"/>
    <property type="evidence" value="ECO:0007669"/>
    <property type="project" value="InterPro"/>
</dbReference>
<organism evidence="1 2">
    <name type="scientific">Olleya aquimaris</name>
    <dbReference type="NCBI Taxonomy" id="639310"/>
    <lineage>
        <taxon>Bacteria</taxon>
        <taxon>Pseudomonadati</taxon>
        <taxon>Bacteroidota</taxon>
        <taxon>Flavobacteriia</taxon>
        <taxon>Flavobacteriales</taxon>
        <taxon>Flavobacteriaceae</taxon>
    </lineage>
</organism>